<accession>A0AAW2YYH5</accession>
<protein>
    <submittedName>
        <fullName evidence="2">Endonuclease MutS</fullName>
    </submittedName>
</protein>
<dbReference type="AlphaFoldDB" id="A0AAW2YYH5"/>
<keyword evidence="2" id="KW-0255">Endonuclease</keyword>
<sequence>MFHHGVDWNVVWQWRRPLAFAAIGSMLYTIAFFEPYYHHYHHNKFKVAEYNKEVHDLKVAYEVEYNPKLLKENRVKVKWDSINVASKIKGLIQE</sequence>
<dbReference type="EMBL" id="JAOPGA020000821">
    <property type="protein sequence ID" value="KAL0482154.1"/>
    <property type="molecule type" value="Genomic_DNA"/>
</dbReference>
<name>A0AAW2YYH5_9EUKA</name>
<keyword evidence="1" id="KW-1133">Transmembrane helix</keyword>
<evidence type="ECO:0000313" key="2">
    <source>
        <dbReference type="EMBL" id="KAL0482154.1"/>
    </source>
</evidence>
<evidence type="ECO:0000256" key="1">
    <source>
        <dbReference type="SAM" id="Phobius"/>
    </source>
</evidence>
<reference evidence="2 3" key="1">
    <citation type="submission" date="2024-03" db="EMBL/GenBank/DDBJ databases">
        <title>The Acrasis kona genome and developmental transcriptomes reveal deep origins of eukaryotic multicellular pathways.</title>
        <authorList>
            <person name="Sheikh S."/>
            <person name="Fu C.-J."/>
            <person name="Brown M.W."/>
            <person name="Baldauf S.L."/>
        </authorList>
    </citation>
    <scope>NUCLEOTIDE SEQUENCE [LARGE SCALE GENOMIC DNA]</scope>
    <source>
        <strain evidence="2 3">ATCC MYA-3509</strain>
    </source>
</reference>
<gene>
    <name evidence="2" type="ORF">AKO1_013325</name>
</gene>
<keyword evidence="1" id="KW-0812">Transmembrane</keyword>
<keyword evidence="1" id="KW-0472">Membrane</keyword>
<comment type="caution">
    <text evidence="2">The sequence shown here is derived from an EMBL/GenBank/DDBJ whole genome shotgun (WGS) entry which is preliminary data.</text>
</comment>
<evidence type="ECO:0000313" key="3">
    <source>
        <dbReference type="Proteomes" id="UP001431209"/>
    </source>
</evidence>
<dbReference type="Proteomes" id="UP001431209">
    <property type="component" value="Unassembled WGS sequence"/>
</dbReference>
<feature type="transmembrane region" description="Helical" evidence="1">
    <location>
        <begin position="18"/>
        <end position="37"/>
    </location>
</feature>
<dbReference type="GO" id="GO:0004519">
    <property type="term" value="F:endonuclease activity"/>
    <property type="evidence" value="ECO:0007669"/>
    <property type="project" value="UniProtKB-KW"/>
</dbReference>
<proteinExistence type="predicted"/>
<organism evidence="2 3">
    <name type="scientific">Acrasis kona</name>
    <dbReference type="NCBI Taxonomy" id="1008807"/>
    <lineage>
        <taxon>Eukaryota</taxon>
        <taxon>Discoba</taxon>
        <taxon>Heterolobosea</taxon>
        <taxon>Tetramitia</taxon>
        <taxon>Eutetramitia</taxon>
        <taxon>Acrasidae</taxon>
        <taxon>Acrasis</taxon>
    </lineage>
</organism>
<keyword evidence="2" id="KW-0540">Nuclease</keyword>
<keyword evidence="2" id="KW-0378">Hydrolase</keyword>
<keyword evidence="3" id="KW-1185">Reference proteome</keyword>